<dbReference type="InterPro" id="IPR011761">
    <property type="entry name" value="ATP-grasp"/>
</dbReference>
<dbReference type="Gene3D" id="3.30.470.20">
    <property type="entry name" value="ATP-grasp fold, B domain"/>
    <property type="match status" value="1"/>
</dbReference>
<dbReference type="Pfam" id="PF21360">
    <property type="entry name" value="PylC-like_N"/>
    <property type="match status" value="1"/>
</dbReference>
<accession>A0A3S8ZYI2</accession>
<evidence type="ECO:0000259" key="2">
    <source>
        <dbReference type="PROSITE" id="PS50975"/>
    </source>
</evidence>
<evidence type="ECO:0000313" key="3">
    <source>
        <dbReference type="EMBL" id="AZN38498.1"/>
    </source>
</evidence>
<dbReference type="Proteomes" id="UP000272528">
    <property type="component" value="Chromosome"/>
</dbReference>
<sequence length="317" mass="35573">MIMKPNVLITSIAAKIPLIKQVRSALERNGHFGRIIGADADENVIGAYFVDEFWLMEPICAWEISTFVSSCKERNIHAIIPTREGDLPFFSEHLMTLRAHEIYTMVSAQEAVQVCMDKWHFYEKVISWGIPVIPTYRSVDEAGRNRIVIKERRGSGSRGVTVNVDAAEALTYVAKMSDPLIQPFISGKEFSIDLYVDCVGEVKGVVVRERVLVVRGESQISRTLSHPLLEELCIRLVKKLGIYGHAVVQAFEQEDGTVLIIECNARFGGASTLGIRAGVDSFYWFLLESRGESLASLPVIKCNQTVTMVRHNEDIWL</sequence>
<gene>
    <name evidence="3" type="ORF">EJC50_01555</name>
</gene>
<feature type="domain" description="ATP-grasp" evidence="2">
    <location>
        <begin position="120"/>
        <end position="290"/>
    </location>
</feature>
<evidence type="ECO:0000256" key="1">
    <source>
        <dbReference type="PROSITE-ProRule" id="PRU00409"/>
    </source>
</evidence>
<organism evidence="3 4">
    <name type="scientific">Paenibacillus albus</name>
    <dbReference type="NCBI Taxonomy" id="2495582"/>
    <lineage>
        <taxon>Bacteria</taxon>
        <taxon>Bacillati</taxon>
        <taxon>Bacillota</taxon>
        <taxon>Bacilli</taxon>
        <taxon>Bacillales</taxon>
        <taxon>Paenibacillaceae</taxon>
        <taxon>Paenibacillus</taxon>
    </lineage>
</organism>
<reference evidence="4" key="1">
    <citation type="submission" date="2018-12" db="EMBL/GenBank/DDBJ databases">
        <title>Genome sequence of Peanibacillus sp.</title>
        <authorList>
            <person name="Subramani G."/>
            <person name="Srinivasan S."/>
            <person name="Kim M.K."/>
        </authorList>
    </citation>
    <scope>NUCLEOTIDE SEQUENCE [LARGE SCALE GENOMIC DNA]</scope>
    <source>
        <strain evidence="4">18JY67-1</strain>
    </source>
</reference>
<dbReference type="PROSITE" id="PS50975">
    <property type="entry name" value="ATP_GRASP"/>
    <property type="match status" value="1"/>
</dbReference>
<dbReference type="GO" id="GO:0005524">
    <property type="term" value="F:ATP binding"/>
    <property type="evidence" value="ECO:0007669"/>
    <property type="project" value="UniProtKB-UniRule"/>
</dbReference>
<proteinExistence type="predicted"/>
<keyword evidence="1" id="KW-0547">Nucleotide-binding</keyword>
<dbReference type="Gene3D" id="3.30.1490.20">
    <property type="entry name" value="ATP-grasp fold, A domain"/>
    <property type="match status" value="1"/>
</dbReference>
<keyword evidence="4" id="KW-1185">Reference proteome</keyword>
<dbReference type="AlphaFoldDB" id="A0A3S8ZYI2"/>
<dbReference type="KEGG" id="palb:EJC50_01555"/>
<dbReference type="GO" id="GO:0046872">
    <property type="term" value="F:metal ion binding"/>
    <property type="evidence" value="ECO:0007669"/>
    <property type="project" value="InterPro"/>
</dbReference>
<dbReference type="SUPFAM" id="SSF56059">
    <property type="entry name" value="Glutathione synthetase ATP-binding domain-like"/>
    <property type="match status" value="1"/>
</dbReference>
<protein>
    <submittedName>
        <fullName evidence="3">ATP-grasp domain-containing protein</fullName>
    </submittedName>
</protein>
<name>A0A3S8ZYI2_9BACL</name>
<dbReference type="OrthoDB" id="9803907at2"/>
<evidence type="ECO:0000313" key="4">
    <source>
        <dbReference type="Proteomes" id="UP000272528"/>
    </source>
</evidence>
<dbReference type="Gene3D" id="3.40.50.20">
    <property type="match status" value="1"/>
</dbReference>
<keyword evidence="1" id="KW-0067">ATP-binding</keyword>
<dbReference type="InterPro" id="IPR013815">
    <property type="entry name" value="ATP_grasp_subdomain_1"/>
</dbReference>
<dbReference type="InterPro" id="IPR048764">
    <property type="entry name" value="PylC_N"/>
</dbReference>
<dbReference type="EMBL" id="CP034437">
    <property type="protein sequence ID" value="AZN38498.1"/>
    <property type="molecule type" value="Genomic_DNA"/>
</dbReference>
<dbReference type="Pfam" id="PF15632">
    <property type="entry name" value="ATPgrasp_Ter"/>
    <property type="match status" value="1"/>
</dbReference>